<accession>A0A914E6C9</accession>
<dbReference type="WBParaSite" id="ACRNAN_scaffold5741.g25350.t1">
    <property type="protein sequence ID" value="ACRNAN_scaffold5741.g25350.t1"/>
    <property type="gene ID" value="ACRNAN_scaffold5741.g25350"/>
</dbReference>
<reference evidence="2" key="1">
    <citation type="submission" date="2022-11" db="UniProtKB">
        <authorList>
            <consortium name="WormBaseParasite"/>
        </authorList>
    </citation>
    <scope>IDENTIFICATION</scope>
</reference>
<name>A0A914E6C9_9BILA</name>
<sequence>MISTERHSQHQAMEELQDFKLADLFAKLRLDDDEFHEWLADIGLLHGSRTCTCGNLMKRHRAGSGSIHWRCNRLIIK</sequence>
<keyword evidence="1" id="KW-1185">Reference proteome</keyword>
<dbReference type="AlphaFoldDB" id="A0A914E6C9"/>
<evidence type="ECO:0000313" key="1">
    <source>
        <dbReference type="Proteomes" id="UP000887540"/>
    </source>
</evidence>
<organism evidence="1 2">
    <name type="scientific">Acrobeloides nanus</name>
    <dbReference type="NCBI Taxonomy" id="290746"/>
    <lineage>
        <taxon>Eukaryota</taxon>
        <taxon>Metazoa</taxon>
        <taxon>Ecdysozoa</taxon>
        <taxon>Nematoda</taxon>
        <taxon>Chromadorea</taxon>
        <taxon>Rhabditida</taxon>
        <taxon>Tylenchina</taxon>
        <taxon>Cephalobomorpha</taxon>
        <taxon>Cephaloboidea</taxon>
        <taxon>Cephalobidae</taxon>
        <taxon>Acrobeloides</taxon>
    </lineage>
</organism>
<evidence type="ECO:0000313" key="2">
    <source>
        <dbReference type="WBParaSite" id="ACRNAN_scaffold5741.g25350.t1"/>
    </source>
</evidence>
<protein>
    <submittedName>
        <fullName evidence="2">Uncharacterized protein</fullName>
    </submittedName>
</protein>
<dbReference type="Proteomes" id="UP000887540">
    <property type="component" value="Unplaced"/>
</dbReference>
<proteinExistence type="predicted"/>